<feature type="domain" description="Prephenate/arogenate dehydrogenase" evidence="4">
    <location>
        <begin position="5"/>
        <end position="278"/>
    </location>
</feature>
<dbReference type="PROSITE" id="PS51176">
    <property type="entry name" value="PDH_ADH"/>
    <property type="match status" value="1"/>
</dbReference>
<protein>
    <submittedName>
        <fullName evidence="5">Prephenate dehydrogenase</fullName>
        <ecNumber evidence="5">1.3.1.12</ecNumber>
    </submittedName>
</protein>
<dbReference type="AlphaFoldDB" id="A0A0R0CYF0"/>
<dbReference type="InterPro" id="IPR050812">
    <property type="entry name" value="Preph/Arog_dehydrog"/>
</dbReference>
<gene>
    <name evidence="5" type="ORF">ABB29_05080</name>
</gene>
<keyword evidence="1 5" id="KW-0560">Oxidoreductase</keyword>
<sequence length="371" mass="41340">MAAQLVIGIVGIHGAYGRWLAQFFRQRMGLQVIGRDPALADNPSERELIERADVLLFSAPIRHTVALIRQYASQADGREAGHLWLDVTSLKSGPMQAMLESQAEVVGLHPMTAPPKAPTLKGRPTVVCEGRLQHWRPWFEHFLQALQGEYVRADPEQHDRVMARVQAMVHASHLAQAGVLREGMPTLGPLQELMPLRSASFEMDVAIAARILALNPAIYEDIQFDNPHVPAMLDQLLRQLQRLRDLIGQGDDAARASFRREFLQSNLAAFGEDLLQRSNYRFEQLGYLLADLTEVQSLSVHLPEDAPGSLRRLLQVFEDLDISLTSLHSSRTPQGEVHFRIGFAPDCRGEQLALAAERIVDDGIGRIVTLA</sequence>
<dbReference type="GO" id="GO:0008977">
    <property type="term" value="F:prephenate dehydrogenase (NAD+) activity"/>
    <property type="evidence" value="ECO:0007669"/>
    <property type="project" value="UniProtKB-EC"/>
</dbReference>
<dbReference type="EMBL" id="LDJL01000004">
    <property type="protein sequence ID" value="KRG71175.1"/>
    <property type="molecule type" value="Genomic_DNA"/>
</dbReference>
<comment type="caution">
    <text evidence="5">The sequence shown here is derived from an EMBL/GenBank/DDBJ whole genome shotgun (WGS) entry which is preliminary data.</text>
</comment>
<dbReference type="Gene3D" id="3.30.70.260">
    <property type="match status" value="1"/>
</dbReference>
<comment type="pathway">
    <text evidence="3">Amino-acid biosynthesis.</text>
</comment>
<dbReference type="InterPro" id="IPR003099">
    <property type="entry name" value="Prephen_DH"/>
</dbReference>
<dbReference type="OrthoDB" id="5939631at2"/>
<dbReference type="STRING" id="344882.ABB29_05080"/>
<dbReference type="Proteomes" id="UP000052052">
    <property type="component" value="Unassembled WGS sequence"/>
</dbReference>
<dbReference type="GO" id="GO:0070403">
    <property type="term" value="F:NAD+ binding"/>
    <property type="evidence" value="ECO:0007669"/>
    <property type="project" value="TreeGrafter"/>
</dbReference>
<keyword evidence="2" id="KW-0028">Amino-acid biosynthesis</keyword>
<evidence type="ECO:0000313" key="5">
    <source>
        <dbReference type="EMBL" id="KRG71175.1"/>
    </source>
</evidence>
<evidence type="ECO:0000256" key="3">
    <source>
        <dbReference type="ARBA" id="ARBA00029440"/>
    </source>
</evidence>
<dbReference type="GO" id="GO:0006571">
    <property type="term" value="P:tyrosine biosynthetic process"/>
    <property type="evidence" value="ECO:0007669"/>
    <property type="project" value="InterPro"/>
</dbReference>
<dbReference type="PATRIC" id="fig|344882.3.peg.2349"/>
<dbReference type="InterPro" id="IPR036291">
    <property type="entry name" value="NAD(P)-bd_dom_sf"/>
</dbReference>
<evidence type="ECO:0000256" key="1">
    <source>
        <dbReference type="ARBA" id="ARBA00023002"/>
    </source>
</evidence>
<evidence type="ECO:0000256" key="2">
    <source>
        <dbReference type="ARBA" id="ARBA00023141"/>
    </source>
</evidence>
<dbReference type="Pfam" id="PF20463">
    <property type="entry name" value="PDH_C"/>
    <property type="match status" value="1"/>
</dbReference>
<dbReference type="GO" id="GO:0004665">
    <property type="term" value="F:prephenate dehydrogenase (NADP+) activity"/>
    <property type="evidence" value="ECO:0007669"/>
    <property type="project" value="InterPro"/>
</dbReference>
<evidence type="ECO:0000259" key="4">
    <source>
        <dbReference type="PROSITE" id="PS51176"/>
    </source>
</evidence>
<dbReference type="EC" id="1.3.1.12" evidence="5"/>
<dbReference type="SUPFAM" id="SSF51735">
    <property type="entry name" value="NAD(P)-binding Rossmann-fold domains"/>
    <property type="match status" value="1"/>
</dbReference>
<accession>A0A0R0CYF0</accession>
<dbReference type="SUPFAM" id="SSF48179">
    <property type="entry name" value="6-phosphogluconate dehydrogenase C-terminal domain-like"/>
    <property type="match status" value="1"/>
</dbReference>
<name>A0A0R0CYF0_9GAMM</name>
<evidence type="ECO:0000313" key="6">
    <source>
        <dbReference type="Proteomes" id="UP000052052"/>
    </source>
</evidence>
<dbReference type="Gene3D" id="1.10.3660.10">
    <property type="entry name" value="6-phosphogluconate dehydrogenase C-terminal like domain"/>
    <property type="match status" value="1"/>
</dbReference>
<organism evidence="5 6">
    <name type="scientific">Pseudoxanthomonas dokdonensis</name>
    <dbReference type="NCBI Taxonomy" id="344882"/>
    <lineage>
        <taxon>Bacteria</taxon>
        <taxon>Pseudomonadati</taxon>
        <taxon>Pseudomonadota</taxon>
        <taxon>Gammaproteobacteria</taxon>
        <taxon>Lysobacterales</taxon>
        <taxon>Lysobacteraceae</taxon>
        <taxon>Pseudoxanthomonas</taxon>
    </lineage>
</organism>
<dbReference type="RefSeq" id="WP_057657508.1">
    <property type="nucleotide sequence ID" value="NZ_LDJL01000004.1"/>
</dbReference>
<dbReference type="PANTHER" id="PTHR21363:SF0">
    <property type="entry name" value="PREPHENATE DEHYDROGENASE [NADP(+)]"/>
    <property type="match status" value="1"/>
</dbReference>
<dbReference type="NCBIfam" id="NF006457">
    <property type="entry name" value="PRK08818.1"/>
    <property type="match status" value="1"/>
</dbReference>
<keyword evidence="6" id="KW-1185">Reference proteome</keyword>
<reference evidence="5 6" key="1">
    <citation type="submission" date="2015-05" db="EMBL/GenBank/DDBJ databases">
        <title>Genome sequencing and analysis of members of genus Stenotrophomonas.</title>
        <authorList>
            <person name="Patil P.P."/>
            <person name="Midha S."/>
            <person name="Patil P.B."/>
        </authorList>
    </citation>
    <scope>NUCLEOTIDE SEQUENCE [LARGE SCALE GENOMIC DNA]</scope>
    <source>
        <strain evidence="5 6">DSM 21858</strain>
    </source>
</reference>
<dbReference type="SUPFAM" id="SSF55021">
    <property type="entry name" value="ACT-like"/>
    <property type="match status" value="1"/>
</dbReference>
<dbReference type="InterPro" id="IPR045865">
    <property type="entry name" value="ACT-like_dom_sf"/>
</dbReference>
<dbReference type="Gene3D" id="3.40.50.720">
    <property type="entry name" value="NAD(P)-binding Rossmann-like Domain"/>
    <property type="match status" value="1"/>
</dbReference>
<dbReference type="InterPro" id="IPR008927">
    <property type="entry name" value="6-PGluconate_DH-like_C_sf"/>
</dbReference>
<proteinExistence type="predicted"/>
<keyword evidence="2" id="KW-0057">Aromatic amino acid biosynthesis</keyword>
<dbReference type="InterPro" id="IPR046825">
    <property type="entry name" value="PDH_C"/>
</dbReference>
<dbReference type="PANTHER" id="PTHR21363">
    <property type="entry name" value="PREPHENATE DEHYDROGENASE"/>
    <property type="match status" value="1"/>
</dbReference>